<protein>
    <recommendedName>
        <fullName evidence="6 16">E3 ubiquitin-protein ligase listerin</fullName>
        <ecNumber evidence="5 16">2.3.2.27</ecNumber>
    </recommendedName>
    <alternativeName>
        <fullName evidence="16">RING-type E3 ubiquitin transferase listerin</fullName>
    </alternativeName>
</protein>
<evidence type="ECO:0000256" key="2">
    <source>
        <dbReference type="ARBA" id="ARBA00004514"/>
    </source>
</evidence>
<evidence type="ECO:0000256" key="11">
    <source>
        <dbReference type="ARBA" id="ARBA00022771"/>
    </source>
</evidence>
<dbReference type="InterPro" id="IPR054476">
    <property type="entry name" value="Ltn1_N"/>
</dbReference>
<keyword evidence="7" id="KW-0963">Cytoplasm</keyword>
<evidence type="ECO:0000256" key="12">
    <source>
        <dbReference type="ARBA" id="ARBA00022786"/>
    </source>
</evidence>
<comment type="subunit">
    <text evidence="16">Component of the ribosome quality control complex (RQC).</text>
</comment>
<dbReference type="Gene3D" id="1.25.10.10">
    <property type="entry name" value="Leucine-rich Repeat Variant"/>
    <property type="match status" value="1"/>
</dbReference>
<keyword evidence="9 16" id="KW-0479">Metal-binding</keyword>
<comment type="pathway">
    <text evidence="3 16">Protein modification; protein ubiquitination.</text>
</comment>
<dbReference type="OrthoDB" id="6108at2759"/>
<dbReference type="PROSITE" id="PS50089">
    <property type="entry name" value="ZF_RING_2"/>
    <property type="match status" value="1"/>
</dbReference>
<dbReference type="InterPro" id="IPR054477">
    <property type="entry name" value="LTN1_E3_ligase_6th"/>
</dbReference>
<evidence type="ECO:0000313" key="18">
    <source>
        <dbReference type="EMBL" id="KAF2753817.1"/>
    </source>
</evidence>
<dbReference type="GO" id="GO:0016567">
    <property type="term" value="P:protein ubiquitination"/>
    <property type="evidence" value="ECO:0007669"/>
    <property type="project" value="UniProtKB-UniPathway"/>
</dbReference>
<accession>A0A6A6VX30</accession>
<evidence type="ECO:0000256" key="13">
    <source>
        <dbReference type="ARBA" id="ARBA00022833"/>
    </source>
</evidence>
<keyword evidence="12 16" id="KW-0833">Ubl conjugation pathway</keyword>
<comment type="subcellular location">
    <subcellularLocation>
        <location evidence="2">Cytoplasm</location>
        <location evidence="2">Cytosol</location>
    </subcellularLocation>
</comment>
<evidence type="ECO:0000256" key="5">
    <source>
        <dbReference type="ARBA" id="ARBA00012483"/>
    </source>
</evidence>
<dbReference type="InterPro" id="IPR039795">
    <property type="entry name" value="LTN1/Rkr1"/>
</dbReference>
<dbReference type="InterPro" id="IPR057030">
    <property type="entry name" value="TPR_Rkr-1"/>
</dbReference>
<comment type="function">
    <text evidence="16">E3 ubiquitin-protein ligase. Component of the ribosome quality control complex (RQC), a ribosome-associated complex that mediates ubiquitination and extraction of incompletely synthesized nascent chains for proteasomal degradation.</text>
</comment>
<dbReference type="Pfam" id="PF23009">
    <property type="entry name" value="UBC_like"/>
    <property type="match status" value="1"/>
</dbReference>
<dbReference type="UniPathway" id="UPA00143"/>
<evidence type="ECO:0000313" key="19">
    <source>
        <dbReference type="Proteomes" id="UP000799437"/>
    </source>
</evidence>
<dbReference type="RefSeq" id="XP_033596268.1">
    <property type="nucleotide sequence ID" value="XM_033748560.1"/>
</dbReference>
<dbReference type="Proteomes" id="UP000799437">
    <property type="component" value="Unassembled WGS sequence"/>
</dbReference>
<dbReference type="SUPFAM" id="SSF57850">
    <property type="entry name" value="RING/U-box"/>
    <property type="match status" value="1"/>
</dbReference>
<evidence type="ECO:0000256" key="16">
    <source>
        <dbReference type="RuleBase" id="RU367090"/>
    </source>
</evidence>
<keyword evidence="11 15" id="KW-0863">Zinc-finger</keyword>
<dbReference type="EMBL" id="ML996583">
    <property type="protein sequence ID" value="KAF2753817.1"/>
    <property type="molecule type" value="Genomic_DNA"/>
</dbReference>
<evidence type="ECO:0000256" key="3">
    <source>
        <dbReference type="ARBA" id="ARBA00004906"/>
    </source>
</evidence>
<evidence type="ECO:0000256" key="1">
    <source>
        <dbReference type="ARBA" id="ARBA00000900"/>
    </source>
</evidence>
<name>A0A6A6VX30_9PEZI</name>
<dbReference type="GeneID" id="54489614"/>
<evidence type="ECO:0000256" key="7">
    <source>
        <dbReference type="ARBA" id="ARBA00022490"/>
    </source>
</evidence>
<dbReference type="Pfam" id="PF22999">
    <property type="entry name" value="LTN1_E3_ligase_6th"/>
    <property type="match status" value="1"/>
</dbReference>
<dbReference type="PANTHER" id="PTHR12389">
    <property type="entry name" value="ZINC FINGER PROTEIN 294"/>
    <property type="match status" value="1"/>
</dbReference>
<evidence type="ECO:0000256" key="14">
    <source>
        <dbReference type="ARBA" id="ARBA00055150"/>
    </source>
</evidence>
<dbReference type="FunFam" id="3.30.40.10:FF:000038">
    <property type="entry name" value="E3 ubiquitin-protein ligase listerin"/>
    <property type="match status" value="1"/>
</dbReference>
<dbReference type="EC" id="2.3.2.27" evidence="5 16"/>
<dbReference type="InterPro" id="IPR016024">
    <property type="entry name" value="ARM-type_fold"/>
</dbReference>
<dbReference type="Pfam" id="PF13639">
    <property type="entry name" value="zf-RING_2"/>
    <property type="match status" value="1"/>
</dbReference>
<dbReference type="CDD" id="cd16491">
    <property type="entry name" value="RING-CH-C4HC3_LTN1"/>
    <property type="match status" value="1"/>
</dbReference>
<dbReference type="GO" id="GO:0072344">
    <property type="term" value="P:rescue of stalled ribosome"/>
    <property type="evidence" value="ECO:0007669"/>
    <property type="project" value="UniProtKB-UniRule"/>
</dbReference>
<evidence type="ECO:0000256" key="6">
    <source>
        <dbReference type="ARBA" id="ARBA00017157"/>
    </source>
</evidence>
<dbReference type="SUPFAM" id="SSF48371">
    <property type="entry name" value="ARM repeat"/>
    <property type="match status" value="1"/>
</dbReference>
<sequence length="1625" mass="178041">MSKRQFKSQASSSRAANAGFGGGFGASSFATAYSPLSYVTEPPNLSGISNANLVVSFKNLSKKDSTTKAKALEELQAYVASGEEIEDAALEAWIKLYPRTSIENSRRVRQLAHTVQGQISTACGKRIARYMPEAVGAWLSGLYDNDLSVTKAAQESFSQVFTTPEKLRNVRKAFQGPTIEYCRNVIENETVVTLSDERTVSPDDAESKYARVVSAAIGVIGDLLNELSEEDTKKQQEQYDAVLSNEKLWDLISHKDSHVRRSTLRLLRTCQSKQPNIVSQNLKHLSKCLLSHGLGSDQTGSALNYIGAVITMSRAYPTIWTEQYSGKKSAEHRLRSFLKRGSQMGTREYWNAIPDFLEAVPQAVLPKTPADVKDLLSSIHSGIIKKDEPRMNIGSAYEAYVRSAVRITAALDSADQETILQEMVLPLVSQYVNPTPDSVEWAIPGPQAASVISKITEQAPMSEILNRHWPVITRELVDAIKASAPEQSKEYERSQDAVSDWARRWATVHAGCLKGSNSSALFDGFKSTAVGLVRESTALLKSRNGKPYCAAAAIAYLLRFSSHVARKDILQELDNFIAEDLPSLVLSPSSSHLIAILYLAKDSSQFAKAWKSTVETITADAESPSNASAIEELLSSSDMPPDFALATSDTNLQNFISGRLKTILRSDTDWAPFGRILRQARRLLAPSTTEEMLIEMTKGLSMRDTSLGALHAIDQVARQSPAMLREFVPTGEGTNLLRSLLLLGESADEHVAQEASSVSASIQALLTQDSSDPSSKNAVFDVIQSGLSEATSTSVTVETLVELATTVLSDESSKNEAIVSKLFPPVDVWKAALQPFLNIAPRAPFAVTNSLCGTVYLVRGSSSNDVKSQEAQRDINGFSSAYRIAAYLVGLLQVPDLLDFVSPEGKAALFGLLQLTVLLANDNLSIVGSNNLWNVYTAEIEADALEFVSAAQALINGWLQKSSDWWADDTMVTDYSFVHSALENFLQASTGSSPAALYNGSAYSIVTAELIELHGWQMKKTDTIETTWKSFRKSENAIRTAAYLTGYRTPLASSKVVERACNEIVADLTGLELENKLEETMVQLNLLNLMLQHLDGMTIRIAKQRVIFLIKHILPWLQDDKLPVLLQSEICRALSALLPAMKDMYGSHWTETLAYITGCWSKVEQIDSQDGQESNIPVVHSTLKLYATLQALSKDEDPNDDLLDALKDAEDDEARGLINLLKNSQHIPDDFHQPLRVVNQLLARRISTLSLKHIDDPSELYPLLYVQSSPVQKTAWDILHKHIPAAQEQISLDAALDKKDAKLPDELLSLILEAPTTTALADADFERSIPLPLRGYLLSWLLIFDHFPTASHKVRTDYTEHLKTDGSLTALLDLTVSFLGHTRGKPTDISALNITTYTPDTTDPPTRDAQHLLSHLYYLALTHLPGPTKTWFIALPSRQTSLALSTWTERFVSPPVIAAALADVIAWASAQSTTTPDPAEHLAVKVSPRARELSASYTLDDQPLSIRIALPPTFPLAPATVEGLARVAVTQARWEAWLRSTAGVIAFGGGSVVDGLIAFRRNVVGVLKGHVECAICYSVVGPDRSVPGKRCGTCRNAYHGQCLFRWFKSSGGSACPLCRNAFNYG</sequence>
<dbReference type="InterPro" id="IPR013083">
    <property type="entry name" value="Znf_RING/FYVE/PHD"/>
</dbReference>
<organism evidence="18 19">
    <name type="scientific">Pseudovirgaria hyperparasitica</name>
    <dbReference type="NCBI Taxonomy" id="470096"/>
    <lineage>
        <taxon>Eukaryota</taxon>
        <taxon>Fungi</taxon>
        <taxon>Dikarya</taxon>
        <taxon>Ascomycota</taxon>
        <taxon>Pezizomycotina</taxon>
        <taxon>Dothideomycetes</taxon>
        <taxon>Dothideomycetes incertae sedis</taxon>
        <taxon>Acrospermales</taxon>
        <taxon>Acrospermaceae</taxon>
        <taxon>Pseudovirgaria</taxon>
    </lineage>
</organism>
<dbReference type="GO" id="GO:0005829">
    <property type="term" value="C:cytosol"/>
    <property type="evidence" value="ECO:0007669"/>
    <property type="project" value="UniProtKB-SubCell"/>
</dbReference>
<dbReference type="Gene3D" id="3.30.40.10">
    <property type="entry name" value="Zinc/RING finger domain, C3HC4 (zinc finger)"/>
    <property type="match status" value="1"/>
</dbReference>
<keyword evidence="8 16" id="KW-0808">Transferase</keyword>
<dbReference type="GO" id="GO:0043023">
    <property type="term" value="F:ribosomal large subunit binding"/>
    <property type="evidence" value="ECO:0007669"/>
    <property type="project" value="TreeGrafter"/>
</dbReference>
<dbReference type="InterPro" id="IPR011989">
    <property type="entry name" value="ARM-like"/>
</dbReference>
<keyword evidence="13 16" id="KW-0862">Zinc</keyword>
<evidence type="ECO:0000256" key="10">
    <source>
        <dbReference type="ARBA" id="ARBA00022737"/>
    </source>
</evidence>
<comment type="similarity">
    <text evidence="4 16">Belongs to the LTN1 family.</text>
</comment>
<evidence type="ECO:0000256" key="8">
    <source>
        <dbReference type="ARBA" id="ARBA00022679"/>
    </source>
</evidence>
<dbReference type="PANTHER" id="PTHR12389:SF0">
    <property type="entry name" value="E3 UBIQUITIN-PROTEIN LIGASE LISTERIN"/>
    <property type="match status" value="1"/>
</dbReference>
<dbReference type="InterPro" id="IPR054478">
    <property type="entry name" value="LTN1_UBC"/>
</dbReference>
<comment type="function">
    <text evidence="14">E3 ubiquitin-protein ligase component of the ribosome quality control complex (RQC), a ribosome-associated complex that mediates ubiquitination and extraction of incompletely synthesized nascent chains for proteasomal degradation. Mediates ubiquitination of proteins derived from mRNAs lacking stop codons (non-stop proteins) and other translation arrest products induced by poly-lysine sequences and tandem rare codons. Ubiquitination leads to CDC48 recruitment for extraction and degradation of the incomplete translation product. May indirectly play a role in chromatin function and transcription.</text>
</comment>
<evidence type="ECO:0000256" key="15">
    <source>
        <dbReference type="PROSITE-ProRule" id="PRU00175"/>
    </source>
</evidence>
<dbReference type="GO" id="GO:1990116">
    <property type="term" value="P:ribosome-associated ubiquitin-dependent protein catabolic process"/>
    <property type="evidence" value="ECO:0007669"/>
    <property type="project" value="UniProtKB-UniRule"/>
</dbReference>
<evidence type="ECO:0000256" key="4">
    <source>
        <dbReference type="ARBA" id="ARBA00007997"/>
    </source>
</evidence>
<keyword evidence="10" id="KW-0677">Repeat</keyword>
<dbReference type="InterPro" id="IPR011016">
    <property type="entry name" value="Znf_RING-CH"/>
</dbReference>
<dbReference type="GO" id="GO:0008270">
    <property type="term" value="F:zinc ion binding"/>
    <property type="evidence" value="ECO:0007669"/>
    <property type="project" value="UniProtKB-KW"/>
</dbReference>
<comment type="catalytic activity">
    <reaction evidence="1 16">
        <text>S-ubiquitinyl-[E2 ubiquitin-conjugating enzyme]-L-cysteine + [acceptor protein]-L-lysine = [E2 ubiquitin-conjugating enzyme]-L-cysteine + N(6)-ubiquitinyl-[acceptor protein]-L-lysine.</text>
        <dbReference type="EC" id="2.3.2.27"/>
    </reaction>
</comment>
<proteinExistence type="inferred from homology"/>
<reference evidence="18" key="1">
    <citation type="journal article" date="2020" name="Stud. Mycol.">
        <title>101 Dothideomycetes genomes: a test case for predicting lifestyles and emergence of pathogens.</title>
        <authorList>
            <person name="Haridas S."/>
            <person name="Albert R."/>
            <person name="Binder M."/>
            <person name="Bloem J."/>
            <person name="Labutti K."/>
            <person name="Salamov A."/>
            <person name="Andreopoulos B."/>
            <person name="Baker S."/>
            <person name="Barry K."/>
            <person name="Bills G."/>
            <person name="Bluhm B."/>
            <person name="Cannon C."/>
            <person name="Castanera R."/>
            <person name="Culley D."/>
            <person name="Daum C."/>
            <person name="Ezra D."/>
            <person name="Gonzalez J."/>
            <person name="Henrissat B."/>
            <person name="Kuo A."/>
            <person name="Liang C."/>
            <person name="Lipzen A."/>
            <person name="Lutzoni F."/>
            <person name="Magnuson J."/>
            <person name="Mondo S."/>
            <person name="Nolan M."/>
            <person name="Ohm R."/>
            <person name="Pangilinan J."/>
            <person name="Park H.-J."/>
            <person name="Ramirez L."/>
            <person name="Alfaro M."/>
            <person name="Sun H."/>
            <person name="Tritt A."/>
            <person name="Yoshinaga Y."/>
            <person name="Zwiers L.-H."/>
            <person name="Turgeon B."/>
            <person name="Goodwin S."/>
            <person name="Spatafora J."/>
            <person name="Crous P."/>
            <person name="Grigoriev I."/>
        </authorList>
    </citation>
    <scope>NUCLEOTIDE SEQUENCE</scope>
    <source>
        <strain evidence="18">CBS 121739</strain>
    </source>
</reference>
<dbReference type="SMART" id="SM01197">
    <property type="entry name" value="FANCL_C"/>
    <property type="match status" value="1"/>
</dbReference>
<feature type="domain" description="RING-type" evidence="17">
    <location>
        <begin position="1573"/>
        <end position="1619"/>
    </location>
</feature>
<dbReference type="InterPro" id="IPR039804">
    <property type="entry name" value="RING-CH-C4HC3_LTN1"/>
</dbReference>
<evidence type="ECO:0000256" key="9">
    <source>
        <dbReference type="ARBA" id="ARBA00022723"/>
    </source>
</evidence>
<dbReference type="SMART" id="SM00744">
    <property type="entry name" value="RINGv"/>
    <property type="match status" value="1"/>
</dbReference>
<dbReference type="Pfam" id="PF23280">
    <property type="entry name" value="TPR_26"/>
    <property type="match status" value="1"/>
</dbReference>
<dbReference type="GO" id="GO:1990112">
    <property type="term" value="C:RQC complex"/>
    <property type="evidence" value="ECO:0007669"/>
    <property type="project" value="UniProtKB-UniRule"/>
</dbReference>
<gene>
    <name evidence="18" type="ORF">EJ05DRAFT_514744</name>
</gene>
<dbReference type="InterPro" id="IPR001841">
    <property type="entry name" value="Znf_RING"/>
</dbReference>
<dbReference type="Pfam" id="PF22958">
    <property type="entry name" value="Ltn1_1st"/>
    <property type="match status" value="1"/>
</dbReference>
<evidence type="ECO:0000259" key="17">
    <source>
        <dbReference type="PROSITE" id="PS50089"/>
    </source>
</evidence>
<keyword evidence="19" id="KW-1185">Reference proteome</keyword>
<dbReference type="GO" id="GO:0061630">
    <property type="term" value="F:ubiquitin protein ligase activity"/>
    <property type="evidence" value="ECO:0007669"/>
    <property type="project" value="UniProtKB-UniRule"/>
</dbReference>